<sequence length="284" mass="29821">MTATVRAAASPRPGAGRTPVNRRRQALRLLRTELVLFYRYRVALFFAAFPLVFVAFYLPLEGQEALPGIDAAALSMSGIPILAALALGLMHVPNVYAARREQLVLKRFRASGVAPAALFGATTLSVLLVAAALTAAVTAIVAARYGALPADPVLMLAGAALITVVMSLLGIAFTSLTRNAESAQMMSIVPFMLLYGASGLVVPLEILPDQVAAVCRLLPAAPAADLVRSGYWGHDLFGGGNGAAPAGFAELWTAALPSLGVLLAWTAVAVFLLRYVRWDPRQAG</sequence>
<dbReference type="InterPro" id="IPR052902">
    <property type="entry name" value="ABC-2_transporter"/>
</dbReference>
<dbReference type="EMBL" id="JBHSBH010000020">
    <property type="protein sequence ID" value="MFC3999780.1"/>
    <property type="molecule type" value="Genomic_DNA"/>
</dbReference>
<evidence type="ECO:0000313" key="7">
    <source>
        <dbReference type="EMBL" id="MFC3999780.1"/>
    </source>
</evidence>
<dbReference type="InterPro" id="IPR013525">
    <property type="entry name" value="ABC2_TM"/>
</dbReference>
<accession>A0ABV8FYG9</accession>
<keyword evidence="8" id="KW-1185">Reference proteome</keyword>
<organism evidence="7 8">
    <name type="scientific">Nocardiopsis sediminis</name>
    <dbReference type="NCBI Taxonomy" id="1778267"/>
    <lineage>
        <taxon>Bacteria</taxon>
        <taxon>Bacillati</taxon>
        <taxon>Actinomycetota</taxon>
        <taxon>Actinomycetes</taxon>
        <taxon>Streptosporangiales</taxon>
        <taxon>Nocardiopsidaceae</taxon>
        <taxon>Nocardiopsis</taxon>
    </lineage>
</organism>
<evidence type="ECO:0000256" key="2">
    <source>
        <dbReference type="ARBA" id="ARBA00022692"/>
    </source>
</evidence>
<evidence type="ECO:0000256" key="1">
    <source>
        <dbReference type="ARBA" id="ARBA00004141"/>
    </source>
</evidence>
<gene>
    <name evidence="7" type="ORF">ACFOVU_27955</name>
</gene>
<keyword evidence="3 5" id="KW-1133">Transmembrane helix</keyword>
<evidence type="ECO:0000256" key="4">
    <source>
        <dbReference type="ARBA" id="ARBA00023136"/>
    </source>
</evidence>
<feature type="transmembrane region" description="Helical" evidence="5">
    <location>
        <begin position="153"/>
        <end position="176"/>
    </location>
</feature>
<dbReference type="PANTHER" id="PTHR43027">
    <property type="entry name" value="DOXORUBICIN RESISTANCE ABC TRANSPORTER PERMEASE PROTEIN DRRC-RELATED"/>
    <property type="match status" value="1"/>
</dbReference>
<name>A0ABV8FYG9_9ACTN</name>
<protein>
    <submittedName>
        <fullName evidence="7">ABC transporter permease</fullName>
    </submittedName>
</protein>
<feature type="transmembrane region" description="Helical" evidence="5">
    <location>
        <begin position="113"/>
        <end position="141"/>
    </location>
</feature>
<feature type="transmembrane region" description="Helical" evidence="5">
    <location>
        <begin position="251"/>
        <end position="273"/>
    </location>
</feature>
<dbReference type="Proteomes" id="UP001595847">
    <property type="component" value="Unassembled WGS sequence"/>
</dbReference>
<comment type="caution">
    <text evidence="7">The sequence shown here is derived from an EMBL/GenBank/DDBJ whole genome shotgun (WGS) entry which is preliminary data.</text>
</comment>
<dbReference type="RefSeq" id="WP_378538401.1">
    <property type="nucleotide sequence ID" value="NZ_JBHSBH010000020.1"/>
</dbReference>
<evidence type="ECO:0000256" key="5">
    <source>
        <dbReference type="SAM" id="Phobius"/>
    </source>
</evidence>
<feature type="domain" description="ABC-2 type transporter transmembrane" evidence="6">
    <location>
        <begin position="77"/>
        <end position="272"/>
    </location>
</feature>
<evidence type="ECO:0000256" key="3">
    <source>
        <dbReference type="ARBA" id="ARBA00022989"/>
    </source>
</evidence>
<feature type="transmembrane region" description="Helical" evidence="5">
    <location>
        <begin position="188"/>
        <end position="207"/>
    </location>
</feature>
<feature type="transmembrane region" description="Helical" evidence="5">
    <location>
        <begin position="72"/>
        <end position="92"/>
    </location>
</feature>
<dbReference type="PANTHER" id="PTHR43027:SF2">
    <property type="entry name" value="TRANSPORT PERMEASE PROTEIN"/>
    <property type="match status" value="1"/>
</dbReference>
<proteinExistence type="predicted"/>
<comment type="subcellular location">
    <subcellularLocation>
        <location evidence="1">Membrane</location>
        <topology evidence="1">Multi-pass membrane protein</topology>
    </subcellularLocation>
</comment>
<reference evidence="8" key="1">
    <citation type="journal article" date="2019" name="Int. J. Syst. Evol. Microbiol.">
        <title>The Global Catalogue of Microorganisms (GCM) 10K type strain sequencing project: providing services to taxonomists for standard genome sequencing and annotation.</title>
        <authorList>
            <consortium name="The Broad Institute Genomics Platform"/>
            <consortium name="The Broad Institute Genome Sequencing Center for Infectious Disease"/>
            <person name="Wu L."/>
            <person name="Ma J."/>
        </authorList>
    </citation>
    <scope>NUCLEOTIDE SEQUENCE [LARGE SCALE GENOMIC DNA]</scope>
    <source>
        <strain evidence="8">TBRC 1826</strain>
    </source>
</reference>
<keyword evidence="4 5" id="KW-0472">Membrane</keyword>
<evidence type="ECO:0000259" key="6">
    <source>
        <dbReference type="Pfam" id="PF12698"/>
    </source>
</evidence>
<keyword evidence="2 5" id="KW-0812">Transmembrane</keyword>
<dbReference type="Pfam" id="PF12698">
    <property type="entry name" value="ABC2_membrane_3"/>
    <property type="match status" value="1"/>
</dbReference>
<evidence type="ECO:0000313" key="8">
    <source>
        <dbReference type="Proteomes" id="UP001595847"/>
    </source>
</evidence>
<feature type="transmembrane region" description="Helical" evidence="5">
    <location>
        <begin position="38"/>
        <end position="60"/>
    </location>
</feature>